<organism evidence="2 3">
    <name type="scientific">Stutzerimonas nitrititolerans</name>
    <dbReference type="NCBI Taxonomy" id="2482751"/>
    <lineage>
        <taxon>Bacteria</taxon>
        <taxon>Pseudomonadati</taxon>
        <taxon>Pseudomonadota</taxon>
        <taxon>Gammaproteobacteria</taxon>
        <taxon>Pseudomonadales</taxon>
        <taxon>Pseudomonadaceae</taxon>
        <taxon>Stutzerimonas</taxon>
    </lineage>
</organism>
<dbReference type="AlphaFoldDB" id="A0AA41WL00"/>
<sequence length="48" mass="5378">MNGNEPRNPIPPAEEQDDRIERSPDEADEDQLDEALEETFPASDPISP</sequence>
<evidence type="ECO:0000256" key="1">
    <source>
        <dbReference type="SAM" id="MobiDB-lite"/>
    </source>
</evidence>
<feature type="region of interest" description="Disordered" evidence="1">
    <location>
        <begin position="1"/>
        <end position="48"/>
    </location>
</feature>
<reference evidence="2" key="1">
    <citation type="submission" date="2022-06" db="EMBL/GenBank/DDBJ databases">
        <title>Detection of beta-lactamases in bacteria of animal origin.</title>
        <authorList>
            <person name="Mlynarcik P."/>
            <person name="Zdarska V."/>
            <person name="Chudobova H."/>
            <person name="Prochazkova P."/>
            <person name="Hricova K."/>
            <person name="Mezerova K."/>
            <person name="Bardon J."/>
            <person name="Dolejska M."/>
            <person name="Sukkar I."/>
            <person name="Kolar M."/>
        </authorList>
    </citation>
    <scope>NUCLEOTIDE SEQUENCE</scope>
    <source>
        <strain evidence="2">S 300-3</strain>
    </source>
</reference>
<dbReference type="RefSeq" id="WP_014853616.1">
    <property type="nucleotide sequence ID" value="NZ_DALZHK010000002.1"/>
</dbReference>
<evidence type="ECO:0000313" key="2">
    <source>
        <dbReference type="EMBL" id="MCO7544463.1"/>
    </source>
</evidence>
<accession>A0AA41WL00</accession>
<protein>
    <submittedName>
        <fullName evidence="2">Uncharacterized protein</fullName>
    </submittedName>
</protein>
<dbReference type="GeneID" id="84611497"/>
<dbReference type="EMBL" id="JAMYBS010000005">
    <property type="protein sequence ID" value="MCO7544463.1"/>
    <property type="molecule type" value="Genomic_DNA"/>
</dbReference>
<gene>
    <name evidence="2" type="ORF">NJF43_06790</name>
</gene>
<comment type="caution">
    <text evidence="2">The sequence shown here is derived from an EMBL/GenBank/DDBJ whole genome shotgun (WGS) entry which is preliminary data.</text>
</comment>
<feature type="compositionally biased region" description="Acidic residues" evidence="1">
    <location>
        <begin position="26"/>
        <end position="37"/>
    </location>
</feature>
<dbReference type="Proteomes" id="UP001165292">
    <property type="component" value="Unassembled WGS sequence"/>
</dbReference>
<evidence type="ECO:0000313" key="3">
    <source>
        <dbReference type="Proteomes" id="UP001165292"/>
    </source>
</evidence>
<proteinExistence type="predicted"/>
<name>A0AA41WL00_9GAMM</name>